<dbReference type="InterPro" id="IPR006369">
    <property type="entry name" value="Protohaem_IX_farnesylTrfase"/>
</dbReference>
<feature type="transmembrane region" description="Helical" evidence="14">
    <location>
        <begin position="16"/>
        <end position="35"/>
    </location>
</feature>
<evidence type="ECO:0000256" key="6">
    <source>
        <dbReference type="ARBA" id="ARBA00022692"/>
    </source>
</evidence>
<evidence type="ECO:0000256" key="1">
    <source>
        <dbReference type="ARBA" id="ARBA00004651"/>
    </source>
</evidence>
<dbReference type="PANTHER" id="PTHR43448">
    <property type="entry name" value="PROTOHEME IX FARNESYLTRANSFERASE, MITOCHONDRIAL"/>
    <property type="match status" value="1"/>
</dbReference>
<dbReference type="InterPro" id="IPR000537">
    <property type="entry name" value="UbiA_prenyltransferase"/>
</dbReference>
<feature type="transmembrane region" description="Helical" evidence="14">
    <location>
        <begin position="84"/>
        <end position="107"/>
    </location>
</feature>
<reference evidence="15 16" key="1">
    <citation type="journal article" date="2019" name="Nat. Microbiol.">
        <title>Mediterranean grassland soil C-N compound turnover is dependent on rainfall and depth, and is mediated by genomically divergent microorganisms.</title>
        <authorList>
            <person name="Diamond S."/>
            <person name="Andeer P.F."/>
            <person name="Li Z."/>
            <person name="Crits-Christoph A."/>
            <person name="Burstein D."/>
            <person name="Anantharaman K."/>
            <person name="Lane K.R."/>
            <person name="Thomas B.C."/>
            <person name="Pan C."/>
            <person name="Northen T.R."/>
            <person name="Banfield J.F."/>
        </authorList>
    </citation>
    <scope>NUCLEOTIDE SEQUENCE [LARGE SCALE GENOMIC DNA]</scope>
    <source>
        <strain evidence="15">WS_9</strain>
    </source>
</reference>
<evidence type="ECO:0000256" key="7">
    <source>
        <dbReference type="ARBA" id="ARBA00022989"/>
    </source>
</evidence>
<dbReference type="GO" id="GO:0048034">
    <property type="term" value="P:heme O biosynthetic process"/>
    <property type="evidence" value="ECO:0007669"/>
    <property type="project" value="UniProtKB-UniRule"/>
</dbReference>
<evidence type="ECO:0000313" key="16">
    <source>
        <dbReference type="Proteomes" id="UP000317691"/>
    </source>
</evidence>
<dbReference type="HAMAP" id="MF_00154">
    <property type="entry name" value="CyoE_CtaB"/>
    <property type="match status" value="1"/>
</dbReference>
<dbReference type="GO" id="GO:0008495">
    <property type="term" value="F:protoheme IX farnesyltransferase activity"/>
    <property type="evidence" value="ECO:0007669"/>
    <property type="project" value="UniProtKB-UniRule"/>
</dbReference>
<gene>
    <name evidence="14" type="primary">ctaB</name>
    <name evidence="15" type="ORF">E6K79_09310</name>
</gene>
<comment type="pathway">
    <text evidence="2 14">Porphyrin-containing compound metabolism; heme O biosynthesis; heme O from protoheme: step 1/1.</text>
</comment>
<dbReference type="NCBIfam" id="TIGR01473">
    <property type="entry name" value="cyoE_ctaB"/>
    <property type="match status" value="1"/>
</dbReference>
<keyword evidence="9 14" id="KW-0472">Membrane</keyword>
<dbReference type="Proteomes" id="UP000317691">
    <property type="component" value="Unassembled WGS sequence"/>
</dbReference>
<comment type="function">
    <text evidence="14">Converts heme B (protoheme IX) to heme O by substitution of the vinyl group on carbon 2 of heme B porphyrin ring with a hydroxyethyl farnesyl side group.</text>
</comment>
<keyword evidence="4 14" id="KW-1003">Cell membrane</keyword>
<protein>
    <recommendedName>
        <fullName evidence="11 14">Protoheme IX farnesyltransferase</fullName>
        <ecNumber evidence="3 14">2.5.1.141</ecNumber>
    </recommendedName>
    <alternativeName>
        <fullName evidence="12 14">Heme B farnesyltransferase</fullName>
    </alternativeName>
    <alternativeName>
        <fullName evidence="10 14">Heme O synthase</fullName>
    </alternativeName>
</protein>
<dbReference type="CDD" id="cd13957">
    <property type="entry name" value="PT_UbiA_Cox10"/>
    <property type="match status" value="1"/>
</dbReference>
<evidence type="ECO:0000256" key="14">
    <source>
        <dbReference type="HAMAP-Rule" id="MF_00154"/>
    </source>
</evidence>
<dbReference type="EMBL" id="VBOZ01000029">
    <property type="protein sequence ID" value="TMQ63828.1"/>
    <property type="molecule type" value="Genomic_DNA"/>
</dbReference>
<feature type="transmembrane region" description="Helical" evidence="14">
    <location>
        <begin position="264"/>
        <end position="287"/>
    </location>
</feature>
<keyword evidence="6 14" id="KW-0812">Transmembrane</keyword>
<evidence type="ECO:0000256" key="11">
    <source>
        <dbReference type="ARBA" id="ARBA00040810"/>
    </source>
</evidence>
<accession>A0A538TJM3</accession>
<organism evidence="15 16">
    <name type="scientific">Eiseniibacteriota bacterium</name>
    <dbReference type="NCBI Taxonomy" id="2212470"/>
    <lineage>
        <taxon>Bacteria</taxon>
        <taxon>Candidatus Eiseniibacteriota</taxon>
    </lineage>
</organism>
<evidence type="ECO:0000256" key="8">
    <source>
        <dbReference type="ARBA" id="ARBA00023133"/>
    </source>
</evidence>
<comment type="caution">
    <text evidence="15">The sequence shown here is derived from an EMBL/GenBank/DDBJ whole genome shotgun (WGS) entry which is preliminary data.</text>
</comment>
<feature type="transmembrane region" description="Helical" evidence="14">
    <location>
        <begin position="41"/>
        <end position="63"/>
    </location>
</feature>
<dbReference type="PANTHER" id="PTHR43448:SF7">
    <property type="entry name" value="4-HYDROXYBENZOATE SOLANESYLTRANSFERASE"/>
    <property type="match status" value="1"/>
</dbReference>
<comment type="subcellular location">
    <subcellularLocation>
        <location evidence="1 14">Cell membrane</location>
        <topology evidence="1 14">Multi-pass membrane protein</topology>
    </subcellularLocation>
</comment>
<keyword evidence="8 14" id="KW-0350">Heme biosynthesis</keyword>
<dbReference type="NCBIfam" id="NF003349">
    <property type="entry name" value="PRK04375.1-2"/>
    <property type="match status" value="1"/>
</dbReference>
<evidence type="ECO:0000256" key="3">
    <source>
        <dbReference type="ARBA" id="ARBA00012292"/>
    </source>
</evidence>
<keyword evidence="7 14" id="KW-1133">Transmembrane helix</keyword>
<dbReference type="EC" id="2.5.1.141" evidence="3 14"/>
<comment type="similarity">
    <text evidence="14">Belongs to the UbiA prenyltransferase family. Protoheme IX farnesyltransferase subfamily.</text>
</comment>
<feature type="transmembrane region" description="Helical" evidence="14">
    <location>
        <begin position="113"/>
        <end position="131"/>
    </location>
</feature>
<evidence type="ECO:0000256" key="10">
    <source>
        <dbReference type="ARBA" id="ARBA00030253"/>
    </source>
</evidence>
<keyword evidence="5 14" id="KW-0808">Transferase</keyword>
<evidence type="ECO:0000256" key="2">
    <source>
        <dbReference type="ARBA" id="ARBA00004919"/>
    </source>
</evidence>
<evidence type="ECO:0000313" key="15">
    <source>
        <dbReference type="EMBL" id="TMQ63828.1"/>
    </source>
</evidence>
<comment type="catalytic activity">
    <reaction evidence="13 14">
        <text>heme b + (2E,6E)-farnesyl diphosphate + H2O = Fe(II)-heme o + diphosphate</text>
        <dbReference type="Rhea" id="RHEA:28070"/>
        <dbReference type="ChEBI" id="CHEBI:15377"/>
        <dbReference type="ChEBI" id="CHEBI:33019"/>
        <dbReference type="ChEBI" id="CHEBI:60344"/>
        <dbReference type="ChEBI" id="CHEBI:60530"/>
        <dbReference type="ChEBI" id="CHEBI:175763"/>
        <dbReference type="EC" id="2.5.1.141"/>
    </reaction>
</comment>
<name>A0A538TJM3_UNCEI</name>
<evidence type="ECO:0000256" key="12">
    <source>
        <dbReference type="ARBA" id="ARBA00042475"/>
    </source>
</evidence>
<dbReference type="Gene3D" id="1.10.357.140">
    <property type="entry name" value="UbiA prenyltransferase"/>
    <property type="match status" value="1"/>
</dbReference>
<dbReference type="UniPathway" id="UPA00834">
    <property type="reaction ID" value="UER00712"/>
</dbReference>
<dbReference type="InterPro" id="IPR044878">
    <property type="entry name" value="UbiA_sf"/>
</dbReference>
<feature type="transmembrane region" description="Helical" evidence="14">
    <location>
        <begin position="234"/>
        <end position="252"/>
    </location>
</feature>
<evidence type="ECO:0000256" key="9">
    <source>
        <dbReference type="ARBA" id="ARBA00023136"/>
    </source>
</evidence>
<evidence type="ECO:0000256" key="5">
    <source>
        <dbReference type="ARBA" id="ARBA00022679"/>
    </source>
</evidence>
<dbReference type="GO" id="GO:0005886">
    <property type="term" value="C:plasma membrane"/>
    <property type="evidence" value="ECO:0007669"/>
    <property type="project" value="UniProtKB-SubCell"/>
</dbReference>
<dbReference type="AlphaFoldDB" id="A0A538TJM3"/>
<dbReference type="Pfam" id="PF01040">
    <property type="entry name" value="UbiA"/>
    <property type="match status" value="1"/>
</dbReference>
<comment type="miscellaneous">
    <text evidence="14">Carbon 2 of the heme B porphyrin ring is defined according to the Fischer nomenclature.</text>
</comment>
<sequence>MSSSVLDYILLTKPRIVLLVMITAVAGLVVEGSLLRDPARFALVLFAITLTAGSANAFNQYFDRDLDAAMARTRKRRPLPLHRVSERGALTFAIGVGAASVVLLWWVGNPLSAWLALGTIVFYGFFYTLWLKPRTVHNIVIGGAAGAMGPVIAWAAASGGIALAPVLLFLVIFLWTPPHFWALALCLQEDYRLVRIPMLPIVKGEAETYRQIELYTIALVVLTLAMPLMHAGGAIFAAVAAACGGVFIWKAVRARRAATVPSAWNVFAYSIVYLFVLFLGVIADAIWRIPLHI</sequence>
<proteinExistence type="inferred from homology"/>
<evidence type="ECO:0000256" key="13">
    <source>
        <dbReference type="ARBA" id="ARBA00047690"/>
    </source>
</evidence>
<evidence type="ECO:0000256" key="4">
    <source>
        <dbReference type="ARBA" id="ARBA00022475"/>
    </source>
</evidence>